<organism evidence="3 4">
    <name type="scientific">Oidiodendron maius (strain Zn)</name>
    <dbReference type="NCBI Taxonomy" id="913774"/>
    <lineage>
        <taxon>Eukaryota</taxon>
        <taxon>Fungi</taxon>
        <taxon>Dikarya</taxon>
        <taxon>Ascomycota</taxon>
        <taxon>Pezizomycotina</taxon>
        <taxon>Leotiomycetes</taxon>
        <taxon>Leotiomycetes incertae sedis</taxon>
        <taxon>Myxotrichaceae</taxon>
        <taxon>Oidiodendron</taxon>
    </lineage>
</organism>
<evidence type="ECO:0000256" key="2">
    <source>
        <dbReference type="ARBA" id="ARBA00023242"/>
    </source>
</evidence>
<dbReference type="Pfam" id="PF11951">
    <property type="entry name" value="Fungal_trans_2"/>
    <property type="match status" value="1"/>
</dbReference>
<dbReference type="OrthoDB" id="1919336at2759"/>
<sequence length="342" mass="37703">MDSILALSGGHLCHKVPGADLTSASLIHYNLALNQLKYQLTRIAAGNPADPVRLLLTILVLSITESVSGNSKGATFHHLRASSHFVPLVLALDPTHGDQEVCAFLLETYAYMVSIVNITVNTQPTFPSLVLDPYIASLERFQGCKSFGTMFGYARDLLSLVPTICTLGYNRILEESAGECSFESLACYKAIQSKIENWQEPSPRENSGIDTKDLTNAAKVYKEAVLIFLHTAFYASNVTDPELLALVDKSICATLVLTDFDTDSPVLSVMLWPCMIIGSCLRQPVQREYLRYKMLEAPFNMTVVRSSVQLLDWLWEDSASDAFGPYGLGSVMRKYGVIHSMS</sequence>
<dbReference type="Proteomes" id="UP000054321">
    <property type="component" value="Unassembled WGS sequence"/>
</dbReference>
<protein>
    <submittedName>
        <fullName evidence="3">Uncharacterized protein</fullName>
    </submittedName>
</protein>
<dbReference type="HOGENOM" id="CLU_023417_2_0_1"/>
<dbReference type="PANTHER" id="PTHR37534:SF46">
    <property type="entry name" value="ZN(II)2CYS6 TRANSCRIPTION FACTOR (EUROFUNG)"/>
    <property type="match status" value="1"/>
</dbReference>
<dbReference type="EMBL" id="KN832893">
    <property type="protein sequence ID" value="KIM93770.1"/>
    <property type="molecule type" value="Genomic_DNA"/>
</dbReference>
<evidence type="ECO:0000256" key="1">
    <source>
        <dbReference type="ARBA" id="ARBA00004123"/>
    </source>
</evidence>
<dbReference type="InParanoid" id="A0A0C3GC87"/>
<dbReference type="PANTHER" id="PTHR37534">
    <property type="entry name" value="TRANSCRIPTIONAL ACTIVATOR PROTEIN UGA3"/>
    <property type="match status" value="1"/>
</dbReference>
<name>A0A0C3GC87_OIDMZ</name>
<dbReference type="InterPro" id="IPR021858">
    <property type="entry name" value="Fun_TF"/>
</dbReference>
<comment type="subcellular location">
    <subcellularLocation>
        <location evidence="1">Nucleus</location>
    </subcellularLocation>
</comment>
<keyword evidence="2" id="KW-0539">Nucleus</keyword>
<evidence type="ECO:0000313" key="3">
    <source>
        <dbReference type="EMBL" id="KIM93770.1"/>
    </source>
</evidence>
<reference evidence="4" key="2">
    <citation type="submission" date="2015-01" db="EMBL/GenBank/DDBJ databases">
        <title>Evolutionary Origins and Diversification of the Mycorrhizal Mutualists.</title>
        <authorList>
            <consortium name="DOE Joint Genome Institute"/>
            <consortium name="Mycorrhizal Genomics Consortium"/>
            <person name="Kohler A."/>
            <person name="Kuo A."/>
            <person name="Nagy L.G."/>
            <person name="Floudas D."/>
            <person name="Copeland A."/>
            <person name="Barry K.W."/>
            <person name="Cichocki N."/>
            <person name="Veneault-Fourrey C."/>
            <person name="LaButti K."/>
            <person name="Lindquist E.A."/>
            <person name="Lipzen A."/>
            <person name="Lundell T."/>
            <person name="Morin E."/>
            <person name="Murat C."/>
            <person name="Riley R."/>
            <person name="Ohm R."/>
            <person name="Sun H."/>
            <person name="Tunlid A."/>
            <person name="Henrissat B."/>
            <person name="Grigoriev I.V."/>
            <person name="Hibbett D.S."/>
            <person name="Martin F."/>
        </authorList>
    </citation>
    <scope>NUCLEOTIDE SEQUENCE [LARGE SCALE GENOMIC DNA]</scope>
    <source>
        <strain evidence="4">Zn</strain>
    </source>
</reference>
<dbReference type="STRING" id="913774.A0A0C3GC87"/>
<reference evidence="3 4" key="1">
    <citation type="submission" date="2014-04" db="EMBL/GenBank/DDBJ databases">
        <authorList>
            <consortium name="DOE Joint Genome Institute"/>
            <person name="Kuo A."/>
            <person name="Martino E."/>
            <person name="Perotto S."/>
            <person name="Kohler A."/>
            <person name="Nagy L.G."/>
            <person name="Floudas D."/>
            <person name="Copeland A."/>
            <person name="Barry K.W."/>
            <person name="Cichocki N."/>
            <person name="Veneault-Fourrey C."/>
            <person name="LaButti K."/>
            <person name="Lindquist E.A."/>
            <person name="Lipzen A."/>
            <person name="Lundell T."/>
            <person name="Morin E."/>
            <person name="Murat C."/>
            <person name="Sun H."/>
            <person name="Tunlid A."/>
            <person name="Henrissat B."/>
            <person name="Grigoriev I.V."/>
            <person name="Hibbett D.S."/>
            <person name="Martin F."/>
            <person name="Nordberg H.P."/>
            <person name="Cantor M.N."/>
            <person name="Hua S.X."/>
        </authorList>
    </citation>
    <scope>NUCLEOTIDE SEQUENCE [LARGE SCALE GENOMIC DNA]</scope>
    <source>
        <strain evidence="3 4">Zn</strain>
    </source>
</reference>
<keyword evidence="4" id="KW-1185">Reference proteome</keyword>
<dbReference type="GO" id="GO:0005634">
    <property type="term" value="C:nucleus"/>
    <property type="evidence" value="ECO:0007669"/>
    <property type="project" value="UniProtKB-SubCell"/>
</dbReference>
<accession>A0A0C3GC87</accession>
<evidence type="ECO:0000313" key="4">
    <source>
        <dbReference type="Proteomes" id="UP000054321"/>
    </source>
</evidence>
<dbReference type="AlphaFoldDB" id="A0A0C3GC87"/>
<gene>
    <name evidence="3" type="ORF">OIDMADRAFT_173118</name>
</gene>
<proteinExistence type="predicted"/>